<protein>
    <submittedName>
        <fullName evidence="2">Uncharacterized protein</fullName>
    </submittedName>
</protein>
<keyword evidence="1" id="KW-0472">Membrane</keyword>
<gene>
    <name evidence="2" type="ORF">G4Z02_02550</name>
</gene>
<feature type="transmembrane region" description="Helical" evidence="1">
    <location>
        <begin position="127"/>
        <end position="147"/>
    </location>
</feature>
<feature type="transmembrane region" description="Helical" evidence="1">
    <location>
        <begin position="103"/>
        <end position="121"/>
    </location>
</feature>
<evidence type="ECO:0000256" key="1">
    <source>
        <dbReference type="SAM" id="Phobius"/>
    </source>
</evidence>
<keyword evidence="1" id="KW-0812">Transmembrane</keyword>
<organism evidence="2 3">
    <name type="scientific">Candidatus Xianfuyuplasma coldseepsis</name>
    <dbReference type="NCBI Taxonomy" id="2782163"/>
    <lineage>
        <taxon>Bacteria</taxon>
        <taxon>Bacillati</taxon>
        <taxon>Mycoplasmatota</taxon>
        <taxon>Mollicutes</taxon>
        <taxon>Candidatus Izemoplasmatales</taxon>
        <taxon>Candidatus Izemoplasmataceae</taxon>
        <taxon>Candidatus Xianfuyuplasma</taxon>
    </lineage>
</organism>
<feature type="transmembrane region" description="Helical" evidence="1">
    <location>
        <begin position="43"/>
        <end position="68"/>
    </location>
</feature>
<evidence type="ECO:0000313" key="2">
    <source>
        <dbReference type="EMBL" id="QMS84675.1"/>
    </source>
</evidence>
<dbReference type="KEGG" id="xcl:G4Z02_02550"/>
<reference evidence="2 3" key="1">
    <citation type="submission" date="2020-02" db="EMBL/GenBank/DDBJ databases">
        <authorList>
            <person name="Zheng R.K."/>
            <person name="Sun C.M."/>
        </authorList>
    </citation>
    <scope>NUCLEOTIDE SEQUENCE [LARGE SCALE GENOMIC DNA]</scope>
    <source>
        <strain evidence="3">zrk13</strain>
    </source>
</reference>
<name>A0A7L7KQ22_9MOLU</name>
<dbReference type="EMBL" id="CP048914">
    <property type="protein sequence ID" value="QMS84675.1"/>
    <property type="molecule type" value="Genomic_DNA"/>
</dbReference>
<dbReference type="Proteomes" id="UP000514720">
    <property type="component" value="Chromosome"/>
</dbReference>
<sequence>MSIQEKRVLANLLSTIVITTIFAIIVYNRYMDLESTTESVMKFWATALLLFIPASITARIIVMILFSIGNEIAGEIKKELTGEDTDKNDLHIMDERDKVIDLLATRISLVGFSAGFIIALATQVMDYSVTVFFVTMLIAGFASDVLAELYKISKYRGWL</sequence>
<keyword evidence="1" id="KW-1133">Transmembrane helix</keyword>
<feature type="transmembrane region" description="Helical" evidence="1">
    <location>
        <begin position="12"/>
        <end position="31"/>
    </location>
</feature>
<evidence type="ECO:0000313" key="3">
    <source>
        <dbReference type="Proteomes" id="UP000514720"/>
    </source>
</evidence>
<proteinExistence type="predicted"/>
<accession>A0A7L7KQ22</accession>
<keyword evidence="3" id="KW-1185">Reference proteome</keyword>
<dbReference type="AlphaFoldDB" id="A0A7L7KQ22"/>
<dbReference type="RefSeq" id="WP_258878294.1">
    <property type="nucleotide sequence ID" value="NZ_CP048914.1"/>
</dbReference>